<comment type="subcellular location">
    <subcellularLocation>
        <location evidence="1">Membrane</location>
        <topology evidence="1">Multi-pass membrane protein</topology>
    </subcellularLocation>
    <subcellularLocation>
        <location evidence="7">Mitochondrion inner membrane</location>
        <topology evidence="7">Multi-pass membrane protein</topology>
    </subcellularLocation>
</comment>
<dbReference type="EMBL" id="AB035869">
    <property type="protein sequence ID" value="BAA95927.1"/>
    <property type="molecule type" value="Genomic_DNA"/>
</dbReference>
<dbReference type="GO" id="GO:0005743">
    <property type="term" value="C:mitochondrial inner membrane"/>
    <property type="evidence" value="ECO:0007669"/>
    <property type="project" value="UniProtKB-SubCell"/>
</dbReference>
<accession>Q9MQZ0</accession>
<evidence type="ECO:0000256" key="7">
    <source>
        <dbReference type="RuleBase" id="RU000471"/>
    </source>
</evidence>
<evidence type="ECO:0000256" key="9">
    <source>
        <dbReference type="SAM" id="Phobius"/>
    </source>
</evidence>
<feature type="transmembrane region" description="Helical" evidence="9">
    <location>
        <begin position="100"/>
        <end position="121"/>
    </location>
</feature>
<dbReference type="GO" id="GO:0009060">
    <property type="term" value="P:aerobic respiration"/>
    <property type="evidence" value="ECO:0007669"/>
    <property type="project" value="TreeGrafter"/>
</dbReference>
<dbReference type="PANTHER" id="PTHR11432">
    <property type="entry name" value="NADH DEHYDROGENASE SUBUNIT 1"/>
    <property type="match status" value="1"/>
</dbReference>
<evidence type="ECO:0000256" key="2">
    <source>
        <dbReference type="ARBA" id="ARBA00010535"/>
    </source>
</evidence>
<comment type="catalytic activity">
    <reaction evidence="8">
        <text>a ubiquinone + NADH + 5 H(+)(in) = a ubiquinol + NAD(+) + 4 H(+)(out)</text>
        <dbReference type="Rhea" id="RHEA:29091"/>
        <dbReference type="Rhea" id="RHEA-COMP:9565"/>
        <dbReference type="Rhea" id="RHEA-COMP:9566"/>
        <dbReference type="ChEBI" id="CHEBI:15378"/>
        <dbReference type="ChEBI" id="CHEBI:16389"/>
        <dbReference type="ChEBI" id="CHEBI:17976"/>
        <dbReference type="ChEBI" id="CHEBI:57540"/>
        <dbReference type="ChEBI" id="CHEBI:57945"/>
        <dbReference type="EC" id="7.1.1.2"/>
    </reaction>
</comment>
<comment type="similarity">
    <text evidence="2 7">Belongs to the complex I subunit 1 family.</text>
</comment>
<reference evidence="10" key="1">
    <citation type="journal article" date="2000" name="Genetics">
        <title>The mitochondrial genome of the brachiopod Laqueus rubellus.</title>
        <authorList>
            <person name="Noguchi Y."/>
            <person name="Endo K."/>
            <person name="Tajima F."/>
            <person name="Ueshima R."/>
        </authorList>
    </citation>
    <scope>NUCLEOTIDE SEQUENCE</scope>
</reference>
<feature type="transmembrane region" description="Helical" evidence="9">
    <location>
        <begin position="207"/>
        <end position="229"/>
    </location>
</feature>
<dbReference type="AlphaFoldDB" id="Q9MQZ0"/>
<dbReference type="PROSITE" id="PS00668">
    <property type="entry name" value="COMPLEX1_ND1_2"/>
    <property type="match status" value="1"/>
</dbReference>
<feature type="transmembrane region" description="Helical" evidence="9">
    <location>
        <begin position="235"/>
        <end position="257"/>
    </location>
</feature>
<dbReference type="HAMAP" id="MF_01350">
    <property type="entry name" value="NDH1_NuoH"/>
    <property type="match status" value="1"/>
</dbReference>
<dbReference type="GO" id="GO:0008137">
    <property type="term" value="F:NADH dehydrogenase (ubiquinone) activity"/>
    <property type="evidence" value="ECO:0007669"/>
    <property type="project" value="UniProtKB-EC"/>
</dbReference>
<keyword evidence="8" id="KW-0830">Ubiquinone</keyword>
<keyword evidence="4 7" id="KW-0812">Transmembrane</keyword>
<sequence length="296" mass="32854">MGVVYSVMVMVPILLAMAFFTLTERKILGYIQIRKGPNKVGYAGVLQPFLDAVKLLAKEMASPMYSSWGFFVAPGLALSLALLMWVNYYSVGSVHLGHGALFFLCVSSLSVYPVFMAGWASNSKYALLGAVRSVAQTISYEVTMVLVILMPLCLFMVYDFLKMPGIPWGVLLFPPILVMWVVTSLAETNRAPFDFAEGESELVSGFNIEYGGAGFALIFMGEYISIIFLSFLTSILFLGSYLLWVKVGVITFCFVWVRGALPRLRYDLLMGLTWKCYLPVTLSVLIPECIIIYSLS</sequence>
<dbReference type="GO" id="GO:0003954">
    <property type="term" value="F:NADH dehydrogenase activity"/>
    <property type="evidence" value="ECO:0007669"/>
    <property type="project" value="TreeGrafter"/>
</dbReference>
<keyword evidence="5 9" id="KW-1133">Transmembrane helix</keyword>
<dbReference type="PANTHER" id="PTHR11432:SF3">
    <property type="entry name" value="NADH-UBIQUINONE OXIDOREDUCTASE CHAIN 1"/>
    <property type="match status" value="1"/>
</dbReference>
<gene>
    <name evidence="10" type="primary">nad1</name>
</gene>
<feature type="transmembrane region" description="Helical" evidence="9">
    <location>
        <begin position="6"/>
        <end position="23"/>
    </location>
</feature>
<proteinExistence type="inferred from homology"/>
<evidence type="ECO:0000256" key="3">
    <source>
        <dbReference type="ARBA" id="ARBA00021009"/>
    </source>
</evidence>
<feature type="transmembrane region" description="Helical" evidence="9">
    <location>
        <begin position="142"/>
        <end position="160"/>
    </location>
</feature>
<dbReference type="InterPro" id="IPR001694">
    <property type="entry name" value="NADH_UbQ_OxRdtase_su1/FPO"/>
</dbReference>
<evidence type="ECO:0000313" key="10">
    <source>
        <dbReference type="EMBL" id="BAA95927.1"/>
    </source>
</evidence>
<feature type="transmembrane region" description="Helical" evidence="9">
    <location>
        <begin position="166"/>
        <end position="186"/>
    </location>
</feature>
<keyword evidence="7" id="KW-0520">NAD</keyword>
<dbReference type="Pfam" id="PF00146">
    <property type="entry name" value="NADHdh"/>
    <property type="match status" value="1"/>
</dbReference>
<keyword evidence="6 9" id="KW-0472">Membrane</keyword>
<dbReference type="EC" id="7.1.1.2" evidence="8"/>
<evidence type="ECO:0000256" key="4">
    <source>
        <dbReference type="ARBA" id="ARBA00022692"/>
    </source>
</evidence>
<feature type="transmembrane region" description="Helical" evidence="9">
    <location>
        <begin position="277"/>
        <end position="295"/>
    </location>
</feature>
<evidence type="ECO:0000256" key="8">
    <source>
        <dbReference type="RuleBase" id="RU000473"/>
    </source>
</evidence>
<protein>
    <recommendedName>
        <fullName evidence="3 8">NADH-ubiquinone oxidoreductase chain 1</fullName>
        <ecNumber evidence="8">7.1.1.2</ecNumber>
    </recommendedName>
</protein>
<evidence type="ECO:0000256" key="1">
    <source>
        <dbReference type="ARBA" id="ARBA00004141"/>
    </source>
</evidence>
<keyword evidence="8 10" id="KW-0496">Mitochondrion</keyword>
<dbReference type="PROSITE" id="PS00667">
    <property type="entry name" value="COMPLEX1_ND1_1"/>
    <property type="match status" value="1"/>
</dbReference>
<evidence type="ECO:0000256" key="5">
    <source>
        <dbReference type="ARBA" id="ARBA00022989"/>
    </source>
</evidence>
<feature type="transmembrane region" description="Helical" evidence="9">
    <location>
        <begin position="68"/>
        <end position="88"/>
    </location>
</feature>
<name>Q9MQZ0_LAQRU</name>
<organism evidence="10">
    <name type="scientific">Laqueus rubellus</name>
    <name type="common">Lampshell</name>
    <dbReference type="NCBI Taxonomy" id="93892"/>
    <lineage>
        <taxon>Eukaryota</taxon>
        <taxon>Metazoa</taxon>
        <taxon>Spiralia</taxon>
        <taxon>Lophotrochozoa</taxon>
        <taxon>Brachiopoda</taxon>
        <taxon>Rhynchonelliformea</taxon>
        <taxon>Rhynchonellata</taxon>
        <taxon>Terebratellidina</taxon>
        <taxon>Laqueoidea</taxon>
        <taxon>Laqueidae</taxon>
        <taxon>Laqueus</taxon>
    </lineage>
</organism>
<evidence type="ECO:0000256" key="6">
    <source>
        <dbReference type="ARBA" id="ARBA00023136"/>
    </source>
</evidence>
<geneLocation type="mitochondrion" evidence="10"/>
<dbReference type="InterPro" id="IPR018086">
    <property type="entry name" value="NADH_UbQ_OxRdtase_su1_CS"/>
</dbReference>